<evidence type="ECO:0000256" key="1">
    <source>
        <dbReference type="SAM" id="MobiDB-lite"/>
    </source>
</evidence>
<keyword evidence="2" id="KW-0812">Transmembrane</keyword>
<keyword evidence="2" id="KW-0472">Membrane</keyword>
<feature type="transmembrane region" description="Helical" evidence="2">
    <location>
        <begin position="106"/>
        <end position="129"/>
    </location>
</feature>
<comment type="caution">
    <text evidence="3">The sequence shown here is derived from an EMBL/GenBank/DDBJ whole genome shotgun (WGS) entry which is preliminary data.</text>
</comment>
<keyword evidence="2" id="KW-1133">Transmembrane helix</keyword>
<evidence type="ECO:0000313" key="3">
    <source>
        <dbReference type="EMBL" id="OXV09651.1"/>
    </source>
</evidence>
<protein>
    <submittedName>
        <fullName evidence="3">Uncharacterized protein</fullName>
    </submittedName>
</protein>
<evidence type="ECO:0000256" key="2">
    <source>
        <dbReference type="SAM" id="Phobius"/>
    </source>
</evidence>
<sequence length="174" mass="19343">MLICLSLVFSSKSPMPWWDGSRSHHSVSNGHFIRRRSPRRRSSGHLSSRYSAPSIFSLGGRSDRSNGSFSSRRARPRAGFISRMIHRVKDLLHNIYYYARHHPIKVFLLFIVPLISGGILQKLLAIFGVRLPRSLTGDKGRNGRNGRNGSRDGVGGGGLGDSIKGLMTIAKMFL</sequence>
<gene>
    <name evidence="3" type="ORF">Egran_02586</name>
</gene>
<feature type="compositionally biased region" description="Basic residues" evidence="1">
    <location>
        <begin position="32"/>
        <end position="43"/>
    </location>
</feature>
<evidence type="ECO:0000313" key="4">
    <source>
        <dbReference type="Proteomes" id="UP000243515"/>
    </source>
</evidence>
<name>A0A232LZQ7_9EURO</name>
<organism evidence="3 4">
    <name type="scientific">Elaphomyces granulatus</name>
    <dbReference type="NCBI Taxonomy" id="519963"/>
    <lineage>
        <taxon>Eukaryota</taxon>
        <taxon>Fungi</taxon>
        <taxon>Dikarya</taxon>
        <taxon>Ascomycota</taxon>
        <taxon>Pezizomycotina</taxon>
        <taxon>Eurotiomycetes</taxon>
        <taxon>Eurotiomycetidae</taxon>
        <taxon>Eurotiales</taxon>
        <taxon>Elaphomycetaceae</taxon>
        <taxon>Elaphomyces</taxon>
    </lineage>
</organism>
<dbReference type="EMBL" id="NPHW01003399">
    <property type="protein sequence ID" value="OXV09651.1"/>
    <property type="molecule type" value="Genomic_DNA"/>
</dbReference>
<accession>A0A232LZQ7</accession>
<keyword evidence="4" id="KW-1185">Reference proteome</keyword>
<feature type="region of interest" description="Disordered" evidence="1">
    <location>
        <begin position="137"/>
        <end position="156"/>
    </location>
</feature>
<dbReference type="AlphaFoldDB" id="A0A232LZQ7"/>
<proteinExistence type="predicted"/>
<reference evidence="3 4" key="1">
    <citation type="journal article" date="2015" name="Environ. Microbiol.">
        <title>Metagenome sequence of Elaphomyces granulatus from sporocarp tissue reveals Ascomycota ectomycorrhizal fingerprints of genome expansion and a Proteobacteria-rich microbiome.</title>
        <authorList>
            <person name="Quandt C.A."/>
            <person name="Kohler A."/>
            <person name="Hesse C.N."/>
            <person name="Sharpton T.J."/>
            <person name="Martin F."/>
            <person name="Spatafora J.W."/>
        </authorList>
    </citation>
    <scope>NUCLEOTIDE SEQUENCE [LARGE SCALE GENOMIC DNA]</scope>
    <source>
        <strain evidence="3 4">OSC145934</strain>
    </source>
</reference>
<dbReference type="Proteomes" id="UP000243515">
    <property type="component" value="Unassembled WGS sequence"/>
</dbReference>
<dbReference type="OrthoDB" id="5398396at2759"/>
<feature type="region of interest" description="Disordered" evidence="1">
    <location>
        <begin position="20"/>
        <end position="48"/>
    </location>
</feature>